<dbReference type="Pfam" id="PF26138">
    <property type="entry name" value="DUF8040"/>
    <property type="match status" value="1"/>
</dbReference>
<keyword evidence="1" id="KW-0175">Coiled coil</keyword>
<evidence type="ECO:0000313" key="4">
    <source>
        <dbReference type="EMBL" id="CAD1837155.1"/>
    </source>
</evidence>
<sequence>MTADEQLGIFLYGVEHGVANRILAETFQHSGETISRHFNNVLRGIVRLKDDYIMLPSSNAAVHPRIRDNPNFHPFKNAIGAIDGTHIPVVVKRRWEGSTADMRVLRWACERGGFVVPEVTMPITRSQSAGADNAANLEEVETSAISGSGKVRELRGQLAALTDMVAQQTEAAHRQEARMKRLEDLLLQQAAASRETQAPTPPAPVVDVAPRAPSPAPSSSRAAPAAAPQEEAIAAPPLPDHCLGRYDLLNPNRARAGSSCSSAAAAGGRREHRLCLTNRTRLPPAPCRWSSPPVGLEPSSPPPRASRASLPALAAACRRLPMRALTSLHRAYSPAAGAPAAGAPAAGALAAAAGALAARPPPAVP</sequence>
<feature type="domain" description="DUF8040" evidence="3">
    <location>
        <begin position="1"/>
        <end position="46"/>
    </location>
</feature>
<dbReference type="PANTHER" id="PTHR22930">
    <property type="match status" value="1"/>
</dbReference>
<reference evidence="4" key="1">
    <citation type="submission" date="2020-07" db="EMBL/GenBank/DDBJ databases">
        <authorList>
            <person name="Lin J."/>
        </authorList>
    </citation>
    <scope>NUCLEOTIDE SEQUENCE</scope>
</reference>
<name>A0A6V7Q2P6_ANACO</name>
<proteinExistence type="predicted"/>
<dbReference type="InterPro" id="IPR045249">
    <property type="entry name" value="HARBI1-like"/>
</dbReference>
<protein>
    <recommendedName>
        <fullName evidence="3">DUF8040 domain-containing protein</fullName>
    </recommendedName>
</protein>
<feature type="coiled-coil region" evidence="1">
    <location>
        <begin position="151"/>
        <end position="185"/>
    </location>
</feature>
<evidence type="ECO:0000256" key="1">
    <source>
        <dbReference type="SAM" id="Coils"/>
    </source>
</evidence>
<accession>A0A6V7Q2P6</accession>
<gene>
    <name evidence="4" type="ORF">CB5_LOCUS20366</name>
</gene>
<dbReference type="AlphaFoldDB" id="A0A6V7Q2P6"/>
<dbReference type="InterPro" id="IPR058353">
    <property type="entry name" value="DUF8040"/>
</dbReference>
<feature type="compositionally biased region" description="Low complexity" evidence="2">
    <location>
        <begin position="205"/>
        <end position="229"/>
    </location>
</feature>
<feature type="region of interest" description="Disordered" evidence="2">
    <location>
        <begin position="286"/>
        <end position="307"/>
    </location>
</feature>
<dbReference type="PANTHER" id="PTHR22930:SF221">
    <property type="entry name" value="NUCLEASE HARBI1"/>
    <property type="match status" value="1"/>
</dbReference>
<evidence type="ECO:0000256" key="2">
    <source>
        <dbReference type="SAM" id="MobiDB-lite"/>
    </source>
</evidence>
<organism evidence="4">
    <name type="scientific">Ananas comosus var. bracteatus</name>
    <name type="common">red pineapple</name>
    <dbReference type="NCBI Taxonomy" id="296719"/>
    <lineage>
        <taxon>Eukaryota</taxon>
        <taxon>Viridiplantae</taxon>
        <taxon>Streptophyta</taxon>
        <taxon>Embryophyta</taxon>
        <taxon>Tracheophyta</taxon>
        <taxon>Spermatophyta</taxon>
        <taxon>Magnoliopsida</taxon>
        <taxon>Liliopsida</taxon>
        <taxon>Poales</taxon>
        <taxon>Bromeliaceae</taxon>
        <taxon>Bromelioideae</taxon>
        <taxon>Ananas</taxon>
    </lineage>
</organism>
<evidence type="ECO:0000259" key="3">
    <source>
        <dbReference type="Pfam" id="PF26138"/>
    </source>
</evidence>
<feature type="region of interest" description="Disordered" evidence="2">
    <location>
        <begin position="192"/>
        <end position="229"/>
    </location>
</feature>
<dbReference type="EMBL" id="LR862131">
    <property type="protein sequence ID" value="CAD1837155.1"/>
    <property type="molecule type" value="Genomic_DNA"/>
</dbReference>